<feature type="transmembrane region" description="Helical" evidence="1">
    <location>
        <begin position="51"/>
        <end position="71"/>
    </location>
</feature>
<name>A0A4R9AE98_9MICO</name>
<gene>
    <name evidence="2" type="ORF">E3T39_12025</name>
</gene>
<dbReference type="EMBL" id="SOHJ01000011">
    <property type="protein sequence ID" value="TFD59076.1"/>
    <property type="molecule type" value="Genomic_DNA"/>
</dbReference>
<feature type="transmembrane region" description="Helical" evidence="1">
    <location>
        <begin position="78"/>
        <end position="100"/>
    </location>
</feature>
<evidence type="ECO:0000313" key="3">
    <source>
        <dbReference type="Proteomes" id="UP000298170"/>
    </source>
</evidence>
<feature type="transmembrane region" description="Helical" evidence="1">
    <location>
        <begin position="12"/>
        <end position="31"/>
    </location>
</feature>
<evidence type="ECO:0000256" key="1">
    <source>
        <dbReference type="SAM" id="Phobius"/>
    </source>
</evidence>
<keyword evidence="1" id="KW-1133">Transmembrane helix</keyword>
<dbReference type="Proteomes" id="UP000298170">
    <property type="component" value="Unassembled WGS sequence"/>
</dbReference>
<organism evidence="2 3">
    <name type="scientific">Cryobacterium suzukii</name>
    <dbReference type="NCBI Taxonomy" id="1259198"/>
    <lineage>
        <taxon>Bacteria</taxon>
        <taxon>Bacillati</taxon>
        <taxon>Actinomycetota</taxon>
        <taxon>Actinomycetes</taxon>
        <taxon>Micrococcales</taxon>
        <taxon>Microbacteriaceae</taxon>
        <taxon>Cryobacterium</taxon>
    </lineage>
</organism>
<evidence type="ECO:0000313" key="2">
    <source>
        <dbReference type="EMBL" id="TFD59076.1"/>
    </source>
</evidence>
<protein>
    <submittedName>
        <fullName evidence="2">Uncharacterized protein</fullName>
    </submittedName>
</protein>
<dbReference type="OrthoDB" id="5124505at2"/>
<dbReference type="AlphaFoldDB" id="A0A4R9AE98"/>
<keyword evidence="1" id="KW-0472">Membrane</keyword>
<keyword evidence="1" id="KW-0812">Transmembrane</keyword>
<accession>A0A4R9AE98</accession>
<proteinExistence type="predicted"/>
<sequence length="137" mass="14321">MTSKIRLKNRLVLVLPAVAIVVVTWLVFWMAQGFPTMCNLVAPCQGPEVRVAPALLFGGMMLAPLAAVILMSVVRSPAGWLVVLSYVALVLLAVVGYVVISFSGGFGVDAAFLAGLLGTCGTAALAYVGITALRRET</sequence>
<dbReference type="RefSeq" id="WP_134515580.1">
    <property type="nucleotide sequence ID" value="NZ_SOHJ01000011.1"/>
</dbReference>
<reference evidence="2 3" key="1">
    <citation type="submission" date="2019-03" db="EMBL/GenBank/DDBJ databases">
        <title>Genomics of glacier-inhabiting Cryobacterium strains.</title>
        <authorList>
            <person name="Liu Q."/>
            <person name="Xin Y.-H."/>
        </authorList>
    </citation>
    <scope>NUCLEOTIDE SEQUENCE [LARGE SCALE GENOMIC DNA]</scope>
    <source>
        <strain evidence="2 3">Sr39</strain>
    </source>
</reference>
<feature type="transmembrane region" description="Helical" evidence="1">
    <location>
        <begin position="112"/>
        <end position="133"/>
    </location>
</feature>
<keyword evidence="3" id="KW-1185">Reference proteome</keyword>
<comment type="caution">
    <text evidence="2">The sequence shown here is derived from an EMBL/GenBank/DDBJ whole genome shotgun (WGS) entry which is preliminary data.</text>
</comment>